<name>A0ABD4TCG2_9EURY</name>
<proteinExistence type="predicted"/>
<keyword evidence="1" id="KW-0812">Transmembrane</keyword>
<gene>
    <name evidence="2" type="ORF">DIC75_08850</name>
</gene>
<dbReference type="Proteomes" id="UP001523230">
    <property type="component" value="Unassembled WGS sequence"/>
</dbReference>
<dbReference type="NCBIfam" id="TIGR04213">
    <property type="entry name" value="PGF_pre_PGF"/>
    <property type="match status" value="1"/>
</dbReference>
<keyword evidence="3" id="KW-1185">Reference proteome</keyword>
<organism evidence="2 3">
    <name type="scientific">Methanoculleus oceani</name>
    <dbReference type="NCBI Taxonomy" id="2184756"/>
    <lineage>
        <taxon>Archaea</taxon>
        <taxon>Methanobacteriati</taxon>
        <taxon>Methanobacteriota</taxon>
        <taxon>Stenosarchaea group</taxon>
        <taxon>Methanomicrobia</taxon>
        <taxon>Methanomicrobiales</taxon>
        <taxon>Methanomicrobiaceae</taxon>
        <taxon>Methanoculleus</taxon>
    </lineage>
</organism>
<keyword evidence="1" id="KW-1133">Transmembrane helix</keyword>
<sequence>MSVGGNSPVSKVSVTGTGIGGLTVTGTVQSLPGIVYEYFSLVPARYTTITAATITFSVPAAWLEEHGLSAEDIVLYHHNGAAWTALPTTAGATENGQVTFTATSPGFSLFAICGVEQAGAVITPTAATTTSRAVAEPTAEQTTAVLPQPAPEFPLPMIALVTGAVLVLAGAGYLIRRWWMRRQNPALFRNYD</sequence>
<accession>A0ABD4TCG2</accession>
<evidence type="ECO:0000256" key="1">
    <source>
        <dbReference type="SAM" id="Phobius"/>
    </source>
</evidence>
<keyword evidence="1" id="KW-0472">Membrane</keyword>
<evidence type="ECO:0008006" key="4">
    <source>
        <dbReference type="Google" id="ProtNLM"/>
    </source>
</evidence>
<reference evidence="2 3" key="1">
    <citation type="submission" date="2018-05" db="EMBL/GenBank/DDBJ databases">
        <title>Isolation and characterization of genus Methanoculleus species and their viruses from deep sea marine sediment offshore southwestern Taiwan.</title>
        <authorList>
            <person name="Wei W.-H."/>
            <person name="Chen W.-C."/>
            <person name="Lai M.-C."/>
            <person name="Chen S.-C."/>
        </authorList>
    </citation>
    <scope>NUCLEOTIDE SEQUENCE [LARGE SCALE GENOMIC DNA]</scope>
    <source>
        <strain evidence="2 3">CWC-02</strain>
    </source>
</reference>
<comment type="caution">
    <text evidence="2">The sequence shown here is derived from an EMBL/GenBank/DDBJ whole genome shotgun (WGS) entry which is preliminary data.</text>
</comment>
<evidence type="ECO:0000313" key="3">
    <source>
        <dbReference type="Proteomes" id="UP001523230"/>
    </source>
</evidence>
<evidence type="ECO:0000313" key="2">
    <source>
        <dbReference type="EMBL" id="MCM2466407.1"/>
    </source>
</evidence>
<protein>
    <recommendedName>
        <fullName evidence="4">PGF-pre-PGF domain-containing protein</fullName>
    </recommendedName>
</protein>
<dbReference type="InterPro" id="IPR026453">
    <property type="entry name" value="PGF_pre_PGF"/>
</dbReference>
<feature type="transmembrane region" description="Helical" evidence="1">
    <location>
        <begin position="153"/>
        <end position="175"/>
    </location>
</feature>
<dbReference type="AlphaFoldDB" id="A0ABD4TCG2"/>
<dbReference type="EMBL" id="QFDM01000002">
    <property type="protein sequence ID" value="MCM2466407.1"/>
    <property type="molecule type" value="Genomic_DNA"/>
</dbReference>